<name>A0A9E6ZTZ2_9FLAO</name>
<dbReference type="KEGG" id="fbm:MQE35_13080"/>
<gene>
    <name evidence="1" type="ORF">MQE35_13080</name>
</gene>
<reference evidence="1" key="1">
    <citation type="submission" date="2022-03" db="EMBL/GenBank/DDBJ databases">
        <title>Description of Abyssus ytuae gen. nov., sp. nov., a novel member of the family Flavobacteriaceae isolated from the sediment of Mariana Trench.</title>
        <authorList>
            <person name="Zhang J."/>
            <person name="Xu X."/>
        </authorList>
    </citation>
    <scope>NUCLEOTIDE SEQUENCE</scope>
    <source>
        <strain evidence="1">MT3330</strain>
    </source>
</reference>
<dbReference type="AlphaFoldDB" id="A0A9E6ZTZ2"/>
<organism evidence="1 2">
    <name type="scientific">Abyssalbus ytuae</name>
    <dbReference type="NCBI Taxonomy" id="2926907"/>
    <lineage>
        <taxon>Bacteria</taxon>
        <taxon>Pseudomonadati</taxon>
        <taxon>Bacteroidota</taxon>
        <taxon>Flavobacteriia</taxon>
        <taxon>Flavobacteriales</taxon>
        <taxon>Flavobacteriaceae</taxon>
        <taxon>Abyssalbus</taxon>
    </lineage>
</organism>
<protein>
    <submittedName>
        <fullName evidence="1">Uncharacterized protein</fullName>
    </submittedName>
</protein>
<evidence type="ECO:0000313" key="2">
    <source>
        <dbReference type="Proteomes" id="UP000831290"/>
    </source>
</evidence>
<accession>A0A9E6ZTZ2</accession>
<dbReference type="Proteomes" id="UP000831290">
    <property type="component" value="Chromosome"/>
</dbReference>
<dbReference type="EMBL" id="CP094358">
    <property type="protein sequence ID" value="UOB16666.1"/>
    <property type="molecule type" value="Genomic_DNA"/>
</dbReference>
<dbReference type="RefSeq" id="WP_255841895.1">
    <property type="nucleotide sequence ID" value="NZ_CP094358.1"/>
</dbReference>
<keyword evidence="2" id="KW-1185">Reference proteome</keyword>
<evidence type="ECO:0000313" key="1">
    <source>
        <dbReference type="EMBL" id="UOB16666.1"/>
    </source>
</evidence>
<proteinExistence type="predicted"/>
<sequence>MKHKNLVIILIIIIMPVTGYSQLSMLGHNEVINIDTQTMIKLGILNGTLSSRNSINTGMNILLKTLIIQQKQLLKSKYDKSPHDHSSSFVAASAASIALSMGEHILASEFSKGYYMTKNKRKYIDHMTLDKALLPFLQVLDHKNITAANRQEIYRLRSEIIRQYSQNDKQIRNMMLLPAAAYAIENKGDLLKLIKKLEIAL</sequence>